<protein>
    <submittedName>
        <fullName evidence="2">Glutathione S-transferase-like protein</fullName>
    </submittedName>
</protein>
<gene>
    <name evidence="2" type="ORF">IQ35_02326</name>
</gene>
<proteinExistence type="predicted"/>
<dbReference type="GO" id="GO:0004364">
    <property type="term" value="F:glutathione transferase activity"/>
    <property type="evidence" value="ECO:0007669"/>
    <property type="project" value="TreeGrafter"/>
</dbReference>
<dbReference type="InterPro" id="IPR004045">
    <property type="entry name" value="Glutathione_S-Trfase_N"/>
</dbReference>
<dbReference type="AlphaFoldDB" id="A0A562KDB8"/>
<reference evidence="2 3" key="1">
    <citation type="journal article" date="2015" name="Stand. Genomic Sci.">
        <title>Genomic Encyclopedia of Bacterial and Archaeal Type Strains, Phase III: the genomes of soil and plant-associated and newly described type strains.</title>
        <authorList>
            <person name="Whitman W.B."/>
            <person name="Woyke T."/>
            <person name="Klenk H.P."/>
            <person name="Zhou Y."/>
            <person name="Lilburn T.G."/>
            <person name="Beck B.J."/>
            <person name="De Vos P."/>
            <person name="Vandamme P."/>
            <person name="Eisen J.A."/>
            <person name="Garrity G."/>
            <person name="Hugenholtz P."/>
            <person name="Kyrpides N.C."/>
        </authorList>
    </citation>
    <scope>NUCLEOTIDE SEQUENCE [LARGE SCALE GENOMIC DNA]</scope>
    <source>
        <strain evidence="2 3">CGMCC 1.7748</strain>
    </source>
</reference>
<dbReference type="InterPro" id="IPR036249">
    <property type="entry name" value="Thioredoxin-like_sf"/>
</dbReference>
<keyword evidence="3" id="KW-1185">Reference proteome</keyword>
<dbReference type="PANTHER" id="PTHR42673:SF4">
    <property type="entry name" value="MALEYLACETOACETATE ISOMERASE"/>
    <property type="match status" value="1"/>
</dbReference>
<dbReference type="Pfam" id="PF13409">
    <property type="entry name" value="GST_N_2"/>
    <property type="match status" value="1"/>
</dbReference>
<organism evidence="2 3">
    <name type="scientific">Sphingobium wenxiniae (strain DSM 21828 / CGMCC 1.7748 / JZ-1)</name>
    <dbReference type="NCBI Taxonomy" id="595605"/>
    <lineage>
        <taxon>Bacteria</taxon>
        <taxon>Pseudomonadati</taxon>
        <taxon>Pseudomonadota</taxon>
        <taxon>Alphaproteobacteria</taxon>
        <taxon>Sphingomonadales</taxon>
        <taxon>Sphingomonadaceae</taxon>
        <taxon>Sphingobium</taxon>
    </lineage>
</organism>
<dbReference type="SUPFAM" id="SSF52833">
    <property type="entry name" value="Thioredoxin-like"/>
    <property type="match status" value="1"/>
</dbReference>
<sequence length="93" mass="10304">MPNLVLHGYWRSGTSYRTRIALNAKGLDYRQAPVDLLSGEQRAADYRALNPLGLVPTLEADGRLRRAGGHDRRHGGRYAFGDSLTMADCHLVP</sequence>
<dbReference type="GO" id="GO:0016034">
    <property type="term" value="F:maleylacetoacetate isomerase activity"/>
    <property type="evidence" value="ECO:0007669"/>
    <property type="project" value="TreeGrafter"/>
</dbReference>
<dbReference type="PROSITE" id="PS50404">
    <property type="entry name" value="GST_NTER"/>
    <property type="match status" value="1"/>
</dbReference>
<comment type="caution">
    <text evidence="2">The sequence shown here is derived from an EMBL/GenBank/DDBJ whole genome shotgun (WGS) entry which is preliminary data.</text>
</comment>
<feature type="domain" description="GST N-terminal" evidence="1">
    <location>
        <begin position="2"/>
        <end position="93"/>
    </location>
</feature>
<dbReference type="PANTHER" id="PTHR42673">
    <property type="entry name" value="MALEYLACETOACETATE ISOMERASE"/>
    <property type="match status" value="1"/>
</dbReference>
<dbReference type="GO" id="GO:0006749">
    <property type="term" value="P:glutathione metabolic process"/>
    <property type="evidence" value="ECO:0007669"/>
    <property type="project" value="TreeGrafter"/>
</dbReference>
<keyword evidence="2" id="KW-0808">Transferase</keyword>
<dbReference type="GO" id="GO:0006559">
    <property type="term" value="P:L-phenylalanine catabolic process"/>
    <property type="evidence" value="ECO:0007669"/>
    <property type="project" value="TreeGrafter"/>
</dbReference>
<dbReference type="EMBL" id="VLKK01000007">
    <property type="protein sequence ID" value="TWH93419.1"/>
    <property type="molecule type" value="Genomic_DNA"/>
</dbReference>
<evidence type="ECO:0000313" key="3">
    <source>
        <dbReference type="Proteomes" id="UP000316624"/>
    </source>
</evidence>
<accession>A0A562KDB8</accession>
<dbReference type="RefSeq" id="WP_242003330.1">
    <property type="nucleotide sequence ID" value="NZ_JACIIY010000006.1"/>
</dbReference>
<dbReference type="Proteomes" id="UP000316624">
    <property type="component" value="Unassembled WGS sequence"/>
</dbReference>
<dbReference type="Gene3D" id="3.40.30.10">
    <property type="entry name" value="Glutaredoxin"/>
    <property type="match status" value="1"/>
</dbReference>
<name>A0A562KDB8_SPHWJ</name>
<evidence type="ECO:0000313" key="2">
    <source>
        <dbReference type="EMBL" id="TWH93419.1"/>
    </source>
</evidence>
<evidence type="ECO:0000259" key="1">
    <source>
        <dbReference type="PROSITE" id="PS50404"/>
    </source>
</evidence>